<dbReference type="Gene3D" id="3.30.300.30">
    <property type="match status" value="1"/>
</dbReference>
<feature type="domain" description="Carrier" evidence="4">
    <location>
        <begin position="512"/>
        <end position="587"/>
    </location>
</feature>
<keyword evidence="3" id="KW-0597">Phosphoprotein</keyword>
<dbReference type="Gene3D" id="1.10.1200.10">
    <property type="entry name" value="ACP-like"/>
    <property type="match status" value="1"/>
</dbReference>
<dbReference type="Gene3D" id="3.30.559.10">
    <property type="entry name" value="Chloramphenicol acetyltransferase-like domain"/>
    <property type="match status" value="1"/>
</dbReference>
<evidence type="ECO:0000256" key="1">
    <source>
        <dbReference type="ARBA" id="ARBA00001957"/>
    </source>
</evidence>
<dbReference type="InterPro" id="IPR020845">
    <property type="entry name" value="AMP-binding_CS"/>
</dbReference>
<accession>A0ABT2JP42</accession>
<dbReference type="PROSITE" id="PS00012">
    <property type="entry name" value="PHOSPHOPANTETHEINE"/>
    <property type="match status" value="1"/>
</dbReference>
<dbReference type="InterPro" id="IPR025110">
    <property type="entry name" value="AMP-bd_C"/>
</dbReference>
<dbReference type="Gene3D" id="3.40.50.12780">
    <property type="entry name" value="N-terminal domain of ligase-like"/>
    <property type="match status" value="1"/>
</dbReference>
<evidence type="ECO:0000313" key="6">
    <source>
        <dbReference type="Proteomes" id="UP001156389"/>
    </source>
</evidence>
<dbReference type="PANTHER" id="PTHR45527">
    <property type="entry name" value="NONRIBOSOMAL PEPTIDE SYNTHETASE"/>
    <property type="match status" value="1"/>
</dbReference>
<dbReference type="CDD" id="cd05930">
    <property type="entry name" value="A_NRPS"/>
    <property type="match status" value="1"/>
</dbReference>
<dbReference type="Pfam" id="PF00501">
    <property type="entry name" value="AMP-binding"/>
    <property type="match status" value="1"/>
</dbReference>
<dbReference type="Proteomes" id="UP001156389">
    <property type="component" value="Unassembled WGS sequence"/>
</dbReference>
<evidence type="ECO:0000256" key="3">
    <source>
        <dbReference type="ARBA" id="ARBA00022553"/>
    </source>
</evidence>
<dbReference type="SUPFAM" id="SSF52777">
    <property type="entry name" value="CoA-dependent acyltransferases"/>
    <property type="match status" value="2"/>
</dbReference>
<dbReference type="PANTHER" id="PTHR45527:SF1">
    <property type="entry name" value="FATTY ACID SYNTHASE"/>
    <property type="match status" value="1"/>
</dbReference>
<dbReference type="Pfam" id="PF00668">
    <property type="entry name" value="Condensation"/>
    <property type="match status" value="1"/>
</dbReference>
<evidence type="ECO:0000256" key="2">
    <source>
        <dbReference type="ARBA" id="ARBA00022450"/>
    </source>
</evidence>
<organism evidence="5 6">
    <name type="scientific">Streptomyces gossypii</name>
    <dbReference type="NCBI Taxonomy" id="2883101"/>
    <lineage>
        <taxon>Bacteria</taxon>
        <taxon>Bacillati</taxon>
        <taxon>Actinomycetota</taxon>
        <taxon>Actinomycetes</taxon>
        <taxon>Kitasatosporales</taxon>
        <taxon>Streptomycetaceae</taxon>
        <taxon>Streptomyces</taxon>
    </lineage>
</organism>
<dbReference type="InterPro" id="IPR020806">
    <property type="entry name" value="PKS_PP-bd"/>
</dbReference>
<dbReference type="SUPFAM" id="SSF47336">
    <property type="entry name" value="ACP-like"/>
    <property type="match status" value="1"/>
</dbReference>
<keyword evidence="6" id="KW-1185">Reference proteome</keyword>
<dbReference type="EMBL" id="JAJAGO010000003">
    <property type="protein sequence ID" value="MCT2589640.1"/>
    <property type="molecule type" value="Genomic_DNA"/>
</dbReference>
<dbReference type="InterPro" id="IPR006162">
    <property type="entry name" value="Ppantetheine_attach_site"/>
</dbReference>
<dbReference type="InterPro" id="IPR045851">
    <property type="entry name" value="AMP-bd_C_sf"/>
</dbReference>
<dbReference type="InterPro" id="IPR036736">
    <property type="entry name" value="ACP-like_sf"/>
</dbReference>
<evidence type="ECO:0000313" key="5">
    <source>
        <dbReference type="EMBL" id="MCT2589640.1"/>
    </source>
</evidence>
<dbReference type="CDD" id="cd19531">
    <property type="entry name" value="LCL_NRPS-like"/>
    <property type="match status" value="1"/>
</dbReference>
<dbReference type="NCBIfam" id="TIGR01733">
    <property type="entry name" value="AA-adenyl-dom"/>
    <property type="match status" value="1"/>
</dbReference>
<dbReference type="Gene3D" id="3.30.559.30">
    <property type="entry name" value="Nonribosomal peptide synthetase, condensation domain"/>
    <property type="match status" value="1"/>
</dbReference>
<dbReference type="Pfam" id="PF00550">
    <property type="entry name" value="PP-binding"/>
    <property type="match status" value="1"/>
</dbReference>
<dbReference type="InterPro" id="IPR009081">
    <property type="entry name" value="PP-bd_ACP"/>
</dbReference>
<proteinExistence type="predicted"/>
<comment type="caution">
    <text evidence="5">The sequence shown here is derived from an EMBL/GenBank/DDBJ whole genome shotgun (WGS) entry which is preliminary data.</text>
</comment>
<dbReference type="InterPro" id="IPR023213">
    <property type="entry name" value="CAT-like_dom_sf"/>
</dbReference>
<dbReference type="InterPro" id="IPR001242">
    <property type="entry name" value="Condensation_dom"/>
</dbReference>
<dbReference type="InterPro" id="IPR042099">
    <property type="entry name" value="ANL_N_sf"/>
</dbReference>
<dbReference type="PROSITE" id="PS00455">
    <property type="entry name" value="AMP_BINDING"/>
    <property type="match status" value="1"/>
</dbReference>
<dbReference type="RefSeq" id="WP_311203270.1">
    <property type="nucleotide sequence ID" value="NZ_JAJAGO010000003.1"/>
</dbReference>
<comment type="cofactor">
    <cofactor evidence="1">
        <name>pantetheine 4'-phosphate</name>
        <dbReference type="ChEBI" id="CHEBI:47942"/>
    </cofactor>
</comment>
<name>A0ABT2JP42_9ACTN</name>
<sequence>MPASLIQRFEHFAAATPDAVALVFRETTLTYGELDALACAYSKRLAAMGVRPGDLVGVLADPGSEMVAALLGILKSRAGYLPLDPEYPPHRLSYLIEDADASALIVQSRFADRIPEAAPAVLPLEGVELERSPTTRGGKPEERGADDLLYVIYTSGSTGRPKGVRVESSSVANLLDAAGDFYKLTPDDVTLFSYSFTFDAAVLQIFAPLAYGARLVVAGAEERRDVGRLAQLADQHGTTVWDMVPAMLAQLVELPDLSDRCGSLRLVVAGADVLPPALAEQFRKALPSCALQNHYGPTEGTVTTTVWSCGSGEDSASVPIGFPIRGVSVHLLDPDGAPVPDGELGEIWIGGDGLAAGYHNRPELTAERFVADLSTAGGRRYRTGDLGRFRADGALEFHGRADRQLAVRGFRVEPGEIESALCADPSVQSAAVTVRSSAQDAVLVAYVSPAAGHRIDVPQLRERVAETLPEYMRPNLFVAMDKLPYGVSGKVNYQALPEPPSGRPELSAPYVPPAGVQEQAVAAIVVRVLKVEQVGRQDNFIELGAHSLLMTRVATQLREEFQVEVPVSVVFEQPTVAGLAHWLSTEGESSGPAVPGPVPVDRVGPVPLSLAQEQVWCLGKLAPESIAYSTQAYLDIRGSLSVSLLEDALSEVVRRHEVLRTAFVERDGKPQQVVREPFRMRVQVEDLSGEPEEIREILATDRMEEIISRPFDVGRPPLFRWMLFKLASDRHQLLLVEHHFIHDGWSFGILMEELQECYRAFSAGDEPNLTELPIQFADYAVWQRDWLNTDAAQQQLDFWQQKLAGAESLLPLPTDRPRPAVQSHHGDAVVVSLPRDVYGRLRQLAGVSGDTGYMVMTSVFTMLMHQYTGKEDVVVAISLANRRYEATEHLIGMLINGGLLRADLTGDPTFDELRKRVAAAALEIYRNQDYPFSKLVEHLNPERSLSYNPLYQVAFSYHDARVPRMSLGDAQVDINYTQNYSAKHDLDVIVIPRGEQLAADGEGDVAEGVTMEWIYSTDLFDRSTIVRMADEFVELCRRVGTAPDQKISQLAPAVEPAAQPAWNEEQTR</sequence>
<keyword evidence="2" id="KW-0596">Phosphopantetheine</keyword>
<dbReference type="SMART" id="SM00823">
    <property type="entry name" value="PKS_PP"/>
    <property type="match status" value="1"/>
</dbReference>
<gene>
    <name evidence="5" type="ORF">LHJ74_06830</name>
</gene>
<dbReference type="InterPro" id="IPR010071">
    <property type="entry name" value="AA_adenyl_dom"/>
</dbReference>
<evidence type="ECO:0000259" key="4">
    <source>
        <dbReference type="PROSITE" id="PS50075"/>
    </source>
</evidence>
<dbReference type="Pfam" id="PF13193">
    <property type="entry name" value="AMP-binding_C"/>
    <property type="match status" value="1"/>
</dbReference>
<dbReference type="InterPro" id="IPR000873">
    <property type="entry name" value="AMP-dep_synth/lig_dom"/>
</dbReference>
<dbReference type="SUPFAM" id="SSF56801">
    <property type="entry name" value="Acetyl-CoA synthetase-like"/>
    <property type="match status" value="1"/>
</dbReference>
<protein>
    <submittedName>
        <fullName evidence="5">Amino acid adenylation domain-containing protein</fullName>
    </submittedName>
</protein>
<reference evidence="5 6" key="1">
    <citation type="submission" date="2021-10" db="EMBL/GenBank/DDBJ databases">
        <title>Streptomyces gossypii sp. nov., isolated from soil collected from cotton field.</title>
        <authorList>
            <person name="Ge X."/>
            <person name="Chen X."/>
            <person name="Liu W."/>
        </authorList>
    </citation>
    <scope>NUCLEOTIDE SEQUENCE [LARGE SCALE GENOMIC DNA]</scope>
    <source>
        <strain evidence="5 6">N2-109</strain>
    </source>
</reference>
<dbReference type="PROSITE" id="PS50075">
    <property type="entry name" value="CARRIER"/>
    <property type="match status" value="1"/>
</dbReference>